<dbReference type="EMBL" id="JACEIB010000025">
    <property type="protein sequence ID" value="MBA2935298.1"/>
    <property type="molecule type" value="Genomic_DNA"/>
</dbReference>
<dbReference type="RefSeq" id="WP_160365296.1">
    <property type="nucleotide sequence ID" value="NZ_JACEIB010000025.1"/>
</dbReference>
<evidence type="ECO:0000313" key="3">
    <source>
        <dbReference type="Proteomes" id="UP000570166"/>
    </source>
</evidence>
<feature type="transmembrane region" description="Helical" evidence="1">
    <location>
        <begin position="6"/>
        <end position="27"/>
    </location>
</feature>
<dbReference type="Proteomes" id="UP000570166">
    <property type="component" value="Unassembled WGS sequence"/>
</dbReference>
<comment type="caution">
    <text evidence="2">The sequence shown here is derived from an EMBL/GenBank/DDBJ whole genome shotgun (WGS) entry which is preliminary data.</text>
</comment>
<proteinExistence type="predicted"/>
<keyword evidence="3" id="KW-1185">Reference proteome</keyword>
<keyword evidence="1" id="KW-1133">Transmembrane helix</keyword>
<evidence type="ECO:0000313" key="2">
    <source>
        <dbReference type="EMBL" id="MBA2935298.1"/>
    </source>
</evidence>
<keyword evidence="1" id="KW-0812">Transmembrane</keyword>
<reference evidence="2 3" key="1">
    <citation type="submission" date="2020-07" db="EMBL/GenBank/DDBJ databases">
        <authorList>
            <person name="Sun Q."/>
        </authorList>
    </citation>
    <scope>NUCLEOTIDE SEQUENCE [LARGE SCALE GENOMIC DNA]</scope>
    <source>
        <strain evidence="2 3">CGMCC 1.13654</strain>
    </source>
</reference>
<accession>A0A838LCS9</accession>
<organism evidence="2 3">
    <name type="scientific">Sphingomonas chungangi</name>
    <dbReference type="NCBI Taxonomy" id="2683589"/>
    <lineage>
        <taxon>Bacteria</taxon>
        <taxon>Pseudomonadati</taxon>
        <taxon>Pseudomonadota</taxon>
        <taxon>Alphaproteobacteria</taxon>
        <taxon>Sphingomonadales</taxon>
        <taxon>Sphingomonadaceae</taxon>
        <taxon>Sphingomonas</taxon>
    </lineage>
</organism>
<protein>
    <submittedName>
        <fullName evidence="2">Uncharacterized protein</fullName>
    </submittedName>
</protein>
<dbReference type="AlphaFoldDB" id="A0A838LCS9"/>
<keyword evidence="1" id="KW-0472">Membrane</keyword>
<sequence>MVTIPDWAAAGIVAILGGAGLFAKTWIKTTAEGSARQVFDKEIEKVKSDFRRGEERLKADLQRRESELTSLRDGALSGRANRAALLDQRRLQAAEKVWEGVGVLSRMRMPAKTLSMLNIEAVSKDAGTSAEAREVLKKLMGGIDVNHIVEQMKGIRVDYERPFITPMVWALYSGYSAIILGGYIVLHTLTSGLKDPMKYINTEYSIELLGKILPHQSDNIKKFHYGIFYLLLDEIEEKLLVELNAMLEGVEVDENSVKRAAEILEAVNKVSRAGPATQPGSEGAAAMPPTIADMLKPTISQDATLP</sequence>
<evidence type="ECO:0000256" key="1">
    <source>
        <dbReference type="SAM" id="Phobius"/>
    </source>
</evidence>
<feature type="transmembrane region" description="Helical" evidence="1">
    <location>
        <begin position="163"/>
        <end position="186"/>
    </location>
</feature>
<gene>
    <name evidence="2" type="ORF">HZF05_14515</name>
</gene>
<name>A0A838LCS9_9SPHN</name>